<reference evidence="1" key="1">
    <citation type="submission" date="2014-11" db="EMBL/GenBank/DDBJ databases">
        <authorList>
            <person name="Amaro Gonzalez C."/>
        </authorList>
    </citation>
    <scope>NUCLEOTIDE SEQUENCE</scope>
</reference>
<organism evidence="1">
    <name type="scientific">Anguilla anguilla</name>
    <name type="common">European freshwater eel</name>
    <name type="synonym">Muraena anguilla</name>
    <dbReference type="NCBI Taxonomy" id="7936"/>
    <lineage>
        <taxon>Eukaryota</taxon>
        <taxon>Metazoa</taxon>
        <taxon>Chordata</taxon>
        <taxon>Craniata</taxon>
        <taxon>Vertebrata</taxon>
        <taxon>Euteleostomi</taxon>
        <taxon>Actinopterygii</taxon>
        <taxon>Neopterygii</taxon>
        <taxon>Teleostei</taxon>
        <taxon>Anguilliformes</taxon>
        <taxon>Anguillidae</taxon>
        <taxon>Anguilla</taxon>
    </lineage>
</organism>
<protein>
    <submittedName>
        <fullName evidence="1">Uncharacterized protein</fullName>
    </submittedName>
</protein>
<reference evidence="1" key="2">
    <citation type="journal article" date="2015" name="Fish Shellfish Immunol.">
        <title>Early steps in the European eel (Anguilla anguilla)-Vibrio vulnificus interaction in the gills: Role of the RtxA13 toxin.</title>
        <authorList>
            <person name="Callol A."/>
            <person name="Pajuelo D."/>
            <person name="Ebbesson L."/>
            <person name="Teles M."/>
            <person name="MacKenzie S."/>
            <person name="Amaro C."/>
        </authorList>
    </citation>
    <scope>NUCLEOTIDE SEQUENCE</scope>
</reference>
<dbReference type="AlphaFoldDB" id="A0A0E9RRZ1"/>
<proteinExistence type="predicted"/>
<name>A0A0E9RRZ1_ANGAN</name>
<sequence>MPGSVETVVSDNKSTLSRIKQTRNCIEIHKT</sequence>
<accession>A0A0E9RRZ1</accession>
<dbReference type="EMBL" id="GBXM01076975">
    <property type="protein sequence ID" value="JAH31602.1"/>
    <property type="molecule type" value="Transcribed_RNA"/>
</dbReference>
<evidence type="ECO:0000313" key="1">
    <source>
        <dbReference type="EMBL" id="JAH31602.1"/>
    </source>
</evidence>